<comment type="caution">
    <text evidence="2">The sequence shown here is derived from an EMBL/GenBank/DDBJ whole genome shotgun (WGS) entry which is preliminary data.</text>
</comment>
<sequence>MILYRYIFSILLNIYVSNGEIFLWSNKKLEISPLRPFKMEQFSNLIKELDNPEVYIFKSPSRVSPDIKEITDGYYSAYIPNGDINVQNATDLVGDGELDVFNIREIQKGTNISANILSVIVVPKKQYKRDVNGDEIMATPTEGEKTTTQPLVSKGPVIYKSQNKKR</sequence>
<accession>A0AAV8WZT8</accession>
<feature type="region of interest" description="Disordered" evidence="1">
    <location>
        <begin position="138"/>
        <end position="166"/>
    </location>
</feature>
<organism evidence="2 3">
    <name type="scientific">Rhamnusium bicolor</name>
    <dbReference type="NCBI Taxonomy" id="1586634"/>
    <lineage>
        <taxon>Eukaryota</taxon>
        <taxon>Metazoa</taxon>
        <taxon>Ecdysozoa</taxon>
        <taxon>Arthropoda</taxon>
        <taxon>Hexapoda</taxon>
        <taxon>Insecta</taxon>
        <taxon>Pterygota</taxon>
        <taxon>Neoptera</taxon>
        <taxon>Endopterygota</taxon>
        <taxon>Coleoptera</taxon>
        <taxon>Polyphaga</taxon>
        <taxon>Cucujiformia</taxon>
        <taxon>Chrysomeloidea</taxon>
        <taxon>Cerambycidae</taxon>
        <taxon>Lepturinae</taxon>
        <taxon>Rhagiini</taxon>
        <taxon>Rhamnusium</taxon>
    </lineage>
</organism>
<dbReference type="AlphaFoldDB" id="A0AAV8WZT8"/>
<keyword evidence="3" id="KW-1185">Reference proteome</keyword>
<reference evidence="2" key="1">
    <citation type="journal article" date="2023" name="Insect Mol. Biol.">
        <title>Genome sequencing provides insights into the evolution of gene families encoding plant cell wall-degrading enzymes in longhorned beetles.</title>
        <authorList>
            <person name="Shin N.R."/>
            <person name="Okamura Y."/>
            <person name="Kirsch R."/>
            <person name="Pauchet Y."/>
        </authorList>
    </citation>
    <scope>NUCLEOTIDE SEQUENCE</scope>
    <source>
        <strain evidence="2">RBIC_L_NR</strain>
    </source>
</reference>
<evidence type="ECO:0000313" key="3">
    <source>
        <dbReference type="Proteomes" id="UP001162156"/>
    </source>
</evidence>
<evidence type="ECO:0000313" key="2">
    <source>
        <dbReference type="EMBL" id="KAJ8931792.1"/>
    </source>
</evidence>
<protein>
    <submittedName>
        <fullName evidence="2">Uncharacterized protein</fullName>
    </submittedName>
</protein>
<proteinExistence type="predicted"/>
<dbReference type="EMBL" id="JANEYF010004227">
    <property type="protein sequence ID" value="KAJ8931792.1"/>
    <property type="molecule type" value="Genomic_DNA"/>
</dbReference>
<evidence type="ECO:0000256" key="1">
    <source>
        <dbReference type="SAM" id="MobiDB-lite"/>
    </source>
</evidence>
<name>A0AAV8WZT8_9CUCU</name>
<dbReference type="Proteomes" id="UP001162156">
    <property type="component" value="Unassembled WGS sequence"/>
</dbReference>
<gene>
    <name evidence="2" type="ORF">NQ314_015248</name>
</gene>